<proteinExistence type="predicted"/>
<organism evidence="2 3">
    <name type="scientific">Ilyodon furcidens</name>
    <name type="common">goldbreast splitfin</name>
    <dbReference type="NCBI Taxonomy" id="33524"/>
    <lineage>
        <taxon>Eukaryota</taxon>
        <taxon>Metazoa</taxon>
        <taxon>Chordata</taxon>
        <taxon>Craniata</taxon>
        <taxon>Vertebrata</taxon>
        <taxon>Euteleostomi</taxon>
        <taxon>Actinopterygii</taxon>
        <taxon>Neopterygii</taxon>
        <taxon>Teleostei</taxon>
        <taxon>Neoteleostei</taxon>
        <taxon>Acanthomorphata</taxon>
        <taxon>Ovalentaria</taxon>
        <taxon>Atherinomorphae</taxon>
        <taxon>Cyprinodontiformes</taxon>
        <taxon>Goodeidae</taxon>
        <taxon>Ilyodon</taxon>
    </lineage>
</organism>
<sequence length="105" mass="11862">MTTIVLGCMLLLMYWLNSSVLHIWMLIECSLLHPFVSLHYLSVFLNRIVFRLNKDDVAACCPHSTGCCKHNKIHHKGMDRVAPEEHMCAAATSRNMSTTTTTTTP</sequence>
<evidence type="ECO:0008006" key="4">
    <source>
        <dbReference type="Google" id="ProtNLM"/>
    </source>
</evidence>
<keyword evidence="1" id="KW-0472">Membrane</keyword>
<evidence type="ECO:0000313" key="2">
    <source>
        <dbReference type="EMBL" id="MEQ2249612.1"/>
    </source>
</evidence>
<accession>A0ABV0UYJ8</accession>
<dbReference type="Proteomes" id="UP001482620">
    <property type="component" value="Unassembled WGS sequence"/>
</dbReference>
<reference evidence="2 3" key="1">
    <citation type="submission" date="2021-06" db="EMBL/GenBank/DDBJ databases">
        <authorList>
            <person name="Palmer J.M."/>
        </authorList>
    </citation>
    <scope>NUCLEOTIDE SEQUENCE [LARGE SCALE GENOMIC DNA]</scope>
    <source>
        <strain evidence="3">if_2019</strain>
        <tissue evidence="2">Muscle</tissue>
    </source>
</reference>
<keyword evidence="1" id="KW-1133">Transmembrane helix</keyword>
<dbReference type="EMBL" id="JAHRIQ010085861">
    <property type="protein sequence ID" value="MEQ2249612.1"/>
    <property type="molecule type" value="Genomic_DNA"/>
</dbReference>
<evidence type="ECO:0000256" key="1">
    <source>
        <dbReference type="SAM" id="Phobius"/>
    </source>
</evidence>
<keyword evidence="1" id="KW-0812">Transmembrane</keyword>
<comment type="caution">
    <text evidence="2">The sequence shown here is derived from an EMBL/GenBank/DDBJ whole genome shotgun (WGS) entry which is preliminary data.</text>
</comment>
<gene>
    <name evidence="2" type="ORF">ILYODFUR_031126</name>
</gene>
<feature type="transmembrane region" description="Helical" evidence="1">
    <location>
        <begin position="20"/>
        <end position="45"/>
    </location>
</feature>
<name>A0ABV0UYJ8_9TELE</name>
<protein>
    <recommendedName>
        <fullName evidence="4">Secreted protein</fullName>
    </recommendedName>
</protein>
<keyword evidence="3" id="KW-1185">Reference proteome</keyword>
<evidence type="ECO:0000313" key="3">
    <source>
        <dbReference type="Proteomes" id="UP001482620"/>
    </source>
</evidence>